<accession>A0A9P7RDP3</accession>
<organism evidence="2 3">
    <name type="scientific">Colletotrichum scovillei</name>
    <dbReference type="NCBI Taxonomy" id="1209932"/>
    <lineage>
        <taxon>Eukaryota</taxon>
        <taxon>Fungi</taxon>
        <taxon>Dikarya</taxon>
        <taxon>Ascomycota</taxon>
        <taxon>Pezizomycotina</taxon>
        <taxon>Sordariomycetes</taxon>
        <taxon>Hypocreomycetidae</taxon>
        <taxon>Glomerellales</taxon>
        <taxon>Glomerellaceae</taxon>
        <taxon>Colletotrichum</taxon>
        <taxon>Colletotrichum acutatum species complex</taxon>
    </lineage>
</organism>
<evidence type="ECO:0000256" key="1">
    <source>
        <dbReference type="SAM" id="Phobius"/>
    </source>
</evidence>
<feature type="transmembrane region" description="Helical" evidence="1">
    <location>
        <begin position="20"/>
        <end position="40"/>
    </location>
</feature>
<proteinExistence type="predicted"/>
<dbReference type="AlphaFoldDB" id="A0A9P7RDP3"/>
<keyword evidence="1" id="KW-0812">Transmembrane</keyword>
<keyword evidence="1" id="KW-0472">Membrane</keyword>
<name>A0A9P7RDP3_9PEZI</name>
<reference evidence="2" key="1">
    <citation type="submission" date="2021-05" db="EMBL/GenBank/DDBJ databases">
        <title>Comparative genomics of three Colletotrichum scovillei strains and genetic complementation revealed genes involved fungal growth and virulence on chili pepper.</title>
        <authorList>
            <person name="Hsieh D.-K."/>
            <person name="Chuang S.-C."/>
            <person name="Chen C.-Y."/>
            <person name="Chao Y.-T."/>
            <person name="Lu M.-Y.J."/>
            <person name="Lee M.-H."/>
            <person name="Shih M.-C."/>
        </authorList>
    </citation>
    <scope>NUCLEOTIDE SEQUENCE</scope>
    <source>
        <strain evidence="2">Coll-153</strain>
    </source>
</reference>
<evidence type="ECO:0000313" key="3">
    <source>
        <dbReference type="Proteomes" id="UP000699042"/>
    </source>
</evidence>
<evidence type="ECO:0000313" key="2">
    <source>
        <dbReference type="EMBL" id="KAG7054121.1"/>
    </source>
</evidence>
<feature type="non-terminal residue" evidence="2">
    <location>
        <position position="1"/>
    </location>
</feature>
<comment type="caution">
    <text evidence="2">The sequence shown here is derived from an EMBL/GenBank/DDBJ whole genome shotgun (WGS) entry which is preliminary data.</text>
</comment>
<keyword evidence="3" id="KW-1185">Reference proteome</keyword>
<dbReference type="EMBL" id="JAESDN010000003">
    <property type="protein sequence ID" value="KAG7054121.1"/>
    <property type="molecule type" value="Genomic_DNA"/>
</dbReference>
<protein>
    <submittedName>
        <fullName evidence="2">Uncharacterized protein</fullName>
    </submittedName>
</protein>
<keyword evidence="1" id="KW-1133">Transmembrane helix</keyword>
<dbReference type="Proteomes" id="UP000699042">
    <property type="component" value="Unassembled WGS sequence"/>
</dbReference>
<sequence length="105" mass="11554">MQAAKLSATLRHGINASYTGNLWVFANIVIFSFVITYGQLPGYRFALYIYSICANCGDTENWQLINWIVSLHQLASFVPVPTILALSDTLAPFLSVPCNVLSNSP</sequence>
<gene>
    <name evidence="2" type="ORF">JMJ77_001192</name>
</gene>